<comment type="subcellular location">
    <subcellularLocation>
        <location evidence="1 12">Host nucleus</location>
    </subcellularLocation>
</comment>
<feature type="domain" description="Papillomavirus E2 C-terminal" evidence="15">
    <location>
        <begin position="299"/>
        <end position="376"/>
    </location>
</feature>
<keyword evidence="6 12" id="KW-1048">Host nucleus</keyword>
<dbReference type="GO" id="GO:0039693">
    <property type="term" value="P:viral DNA genome replication"/>
    <property type="evidence" value="ECO:0007669"/>
    <property type="project" value="UniProtKB-UniRule"/>
</dbReference>
<feature type="compositionally biased region" description="Polar residues" evidence="13">
    <location>
        <begin position="220"/>
        <end position="245"/>
    </location>
</feature>
<accession>Q9WNM7</accession>
<dbReference type="InterPro" id="IPR012677">
    <property type="entry name" value="Nucleotide-bd_a/b_plait_sf"/>
</dbReference>
<dbReference type="GO" id="GO:0000166">
    <property type="term" value="F:nucleotide binding"/>
    <property type="evidence" value="ECO:0007669"/>
    <property type="project" value="UniProtKB-UniRule"/>
</dbReference>
<dbReference type="HAMAP" id="MF_04001">
    <property type="entry name" value="PPV_E2"/>
    <property type="match status" value="1"/>
</dbReference>
<comment type="caution">
    <text evidence="12">Lacks conserved residue(s) required for the propagation of feature annotation.</text>
</comment>
<dbReference type="Gene3D" id="3.30.70.330">
    <property type="match status" value="1"/>
</dbReference>
<keyword evidence="3 12" id="KW-0678">Repressor</keyword>
<dbReference type="InterPro" id="IPR000427">
    <property type="entry name" value="Papillomavirus_E2_C"/>
</dbReference>
<comment type="PTM">
    <text evidence="12">Phosphorylated.</text>
</comment>
<reference evidence="16 17" key="1">
    <citation type="journal article" date="1999" name="Virology">
        <title>Nucleotide sequence and characterization of human papillomavirus type 83, a novel genital papillomavirus.</title>
        <authorList>
            <person name="Brown D.R."/>
            <person name="McClowry T.L."/>
            <person name="Woods K."/>
            <person name="Fife K.H."/>
        </authorList>
    </citation>
    <scope>NUCLEOTIDE SEQUENCE [LARGE SCALE GENOMIC DNA]</scope>
</reference>
<dbReference type="Pfam" id="PF00511">
    <property type="entry name" value="PPV_E2_C"/>
    <property type="match status" value="1"/>
</dbReference>
<feature type="region of interest" description="Disordered" evidence="13">
    <location>
        <begin position="220"/>
        <end position="283"/>
    </location>
</feature>
<dbReference type="InterPro" id="IPR036050">
    <property type="entry name" value="Regulatory_protein_E2_N"/>
</dbReference>
<evidence type="ECO:0000256" key="1">
    <source>
        <dbReference type="ARBA" id="ARBA00004147"/>
    </source>
</evidence>
<sequence>MASLADRLDACQETLIDLYEKDSNKLEDQLLHWQCVRLEHAILFRAKEAGHAKVGHQVVPPLHVTKSKACQAIAVHLSLQSLNDSDFKHEPWTLQDTSMEMWNTPPQGCWKKKGRTVTVRFDKSDCNEMDYVSWGHIYVYTEETRTWHKVSGGVDYAGLYYEVQGQKQYYVEFVKEAQKYGTQNMWEVHVGNNVIHQPCDSVSSTQDTVWEVPLAATSTRLPHTADPTASTQVLGAPQSTTQVQTPPVKRQRLLWDGQQQPDSTQTEHQKHVDSGAYGHSSDSVCTNATRDTVNRYHTPVIHLQGEPNKLKCFRYRLHKSVPTLFVRATSTWHWTSGDAATKAAFVTLCYASIEQRELFLTRVTIPKGIKAMQGYMSMCF</sequence>
<comment type="subunit">
    <text evidence="12">Binds DNA as homodimer. Interacts with protein E1; this interaction greatly increases E1 DNA-binding activity. Interacts with protein L1; this interaction enhances E2-dependent replication and transcription activation. Interacts with protein L2; this interaction inhibits E2 transcriptional activity but not DNA replication function E2. Interacts with protein E7; this interaction inhibits E7 oncogenic activity. Interacts with host TAF1; this interaction modulates E2-dependent transcriptional regulation. Interacts with host BRD4; this interaction mediates E2 transcriptional activation function. Additionally, the interaction with host BRD4 on mitotic chromosomes mediates tethering of the viral genome. Interacts with host TOPBP1; this interaction is required for optimal viral DNA replication.</text>
</comment>
<dbReference type="GO" id="GO:0006275">
    <property type="term" value="P:regulation of DNA replication"/>
    <property type="evidence" value="ECO:0007669"/>
    <property type="project" value="UniProtKB-UniRule"/>
</dbReference>
<evidence type="ECO:0000259" key="14">
    <source>
        <dbReference type="Pfam" id="PF00508"/>
    </source>
</evidence>
<keyword evidence="11 12" id="KW-0804">Transcription</keyword>
<proteinExistence type="inferred from homology"/>
<dbReference type="InterPro" id="IPR035975">
    <property type="entry name" value="E2/EBNA1_C_sf"/>
</dbReference>
<feature type="domain" description="Papillomavirus E2 N-terminal" evidence="14">
    <location>
        <begin position="1"/>
        <end position="198"/>
    </location>
</feature>
<keyword evidence="9 12" id="KW-0238">DNA-binding</keyword>
<dbReference type="InterPro" id="IPR042504">
    <property type="entry name" value="Regulatory_protein_E2_N_2"/>
</dbReference>
<keyword evidence="5 12" id="KW-0597">Phosphoprotein</keyword>
<dbReference type="InterPro" id="IPR033668">
    <property type="entry name" value="Reg_prot_E2"/>
</dbReference>
<dbReference type="GO" id="GO:0006260">
    <property type="term" value="P:DNA replication"/>
    <property type="evidence" value="ECO:0007669"/>
    <property type="project" value="UniProtKB-KW"/>
</dbReference>
<evidence type="ECO:0000256" key="3">
    <source>
        <dbReference type="ARBA" id="ARBA00022491"/>
    </source>
</evidence>
<evidence type="ECO:0000256" key="10">
    <source>
        <dbReference type="ARBA" id="ARBA00023159"/>
    </source>
</evidence>
<evidence type="ECO:0000256" key="8">
    <source>
        <dbReference type="ARBA" id="ARBA00023015"/>
    </source>
</evidence>
<feature type="region of interest" description="DNA-binding domain" evidence="12">
    <location>
        <begin position="297"/>
        <end position="380"/>
    </location>
</feature>
<dbReference type="InterPro" id="IPR001866">
    <property type="entry name" value="PPV_E2_N"/>
</dbReference>
<dbReference type="SUPFAM" id="SSF54957">
    <property type="entry name" value="Viral DNA-binding domain"/>
    <property type="match status" value="1"/>
</dbReference>
<evidence type="ECO:0000256" key="7">
    <source>
        <dbReference type="ARBA" id="ARBA00022705"/>
    </source>
</evidence>
<name>Q9WNM7_9PAPI</name>
<keyword evidence="8 12" id="KW-0805">Transcription regulation</keyword>
<dbReference type="GO" id="GO:0003700">
    <property type="term" value="F:DNA-binding transcription factor activity"/>
    <property type="evidence" value="ECO:0007669"/>
    <property type="project" value="UniProtKB-UniRule"/>
</dbReference>
<dbReference type="GO" id="GO:0003677">
    <property type="term" value="F:DNA binding"/>
    <property type="evidence" value="ECO:0007669"/>
    <property type="project" value="UniProtKB-UniRule"/>
</dbReference>
<dbReference type="GO" id="GO:0006351">
    <property type="term" value="P:DNA-templated transcription"/>
    <property type="evidence" value="ECO:0007669"/>
    <property type="project" value="UniProtKB-UniRule"/>
</dbReference>
<dbReference type="Pfam" id="PF00508">
    <property type="entry name" value="PPV_E2_N"/>
    <property type="match status" value="1"/>
</dbReference>
<comment type="similarity">
    <text evidence="12">Belongs to the papillomaviridae E2 protein family.</text>
</comment>
<keyword evidence="10 12" id="KW-0010">Activator</keyword>
<comment type="function">
    <text evidence="12">Plays a role in the initiation of viral DNA replication. A dimer of E2 interacts with a dimer of E1 in order to improve specificity of E1 DNA binding activity. Once the complex recognizes and binds DNA at specific sites, the E2 dimer is removed from DNA. E2 also regulates viral transcription through binding to the E2RE response element (5'-ACCNNNNNNGGT-3') present in multiple copies in the regulatory regions of the viral genome. Activates or represses transcription depending on E2RE's position with regards to proximal promoter elements including the TATA-box. Repression occurs by sterically hindering the assembly of the transcription initiation complex.</text>
</comment>
<protein>
    <recommendedName>
        <fullName evidence="12">Regulatory protein E2</fullName>
    </recommendedName>
</protein>
<evidence type="ECO:0000256" key="12">
    <source>
        <dbReference type="HAMAP-Rule" id="MF_04001"/>
    </source>
</evidence>
<evidence type="ECO:0000256" key="9">
    <source>
        <dbReference type="ARBA" id="ARBA00023125"/>
    </source>
</evidence>
<evidence type="ECO:0000256" key="2">
    <source>
        <dbReference type="ARBA" id="ARBA00007794"/>
    </source>
</evidence>
<organism evidence="16 17">
    <name type="scientific">human papillomavirus 83</name>
    <dbReference type="NCBI Taxonomy" id="333772"/>
    <lineage>
        <taxon>Viruses</taxon>
        <taxon>Monodnaviria</taxon>
        <taxon>Shotokuvirae</taxon>
        <taxon>Cossaviricota</taxon>
        <taxon>Papovaviricetes</taxon>
        <taxon>Zurhausenvirales</taxon>
        <taxon>Papillomaviridae</taxon>
        <taxon>Firstpapillomavirinae</taxon>
        <taxon>Alphapapillomavirus</taxon>
        <taxon>Alphapapillomavirus 3</taxon>
    </lineage>
</organism>
<evidence type="ECO:0000256" key="4">
    <source>
        <dbReference type="ARBA" id="ARBA00022518"/>
    </source>
</evidence>
<dbReference type="SUPFAM" id="SSF51332">
    <property type="entry name" value="E2 regulatory, transactivation domain"/>
    <property type="match status" value="1"/>
</dbReference>
<gene>
    <name evidence="12 16" type="primary">E2</name>
</gene>
<evidence type="ECO:0000256" key="5">
    <source>
        <dbReference type="ARBA" id="ARBA00022553"/>
    </source>
</evidence>
<evidence type="ECO:0000259" key="15">
    <source>
        <dbReference type="Pfam" id="PF00511"/>
    </source>
</evidence>
<keyword evidence="4 12" id="KW-0244">Early protein</keyword>
<dbReference type="Proteomes" id="UP000172383">
    <property type="component" value="Genome"/>
</dbReference>
<dbReference type="EMBL" id="AF151983">
    <property type="protein sequence ID" value="AAD38971.1"/>
    <property type="molecule type" value="Genomic_DNA"/>
</dbReference>
<evidence type="ECO:0000313" key="17">
    <source>
        <dbReference type="Proteomes" id="UP000172383"/>
    </source>
</evidence>
<keyword evidence="7 12" id="KW-0235">DNA replication</keyword>
<dbReference type="InterPro" id="IPR042503">
    <property type="entry name" value="Regulatory_protein_E2_N_1"/>
</dbReference>
<comment type="similarity">
    <text evidence="2">Belongs to the papillomaviridae E8^E2C protein family.</text>
</comment>
<dbReference type="GO" id="GO:0042025">
    <property type="term" value="C:host cell nucleus"/>
    <property type="evidence" value="ECO:0007669"/>
    <property type="project" value="UniProtKB-SubCell"/>
</dbReference>
<dbReference type="Gene3D" id="2.170.200.10">
    <property type="entry name" value="Papillomavirus E2 early protein domain"/>
    <property type="match status" value="1"/>
</dbReference>
<evidence type="ECO:0000313" key="16">
    <source>
        <dbReference type="EMBL" id="AAD38971.1"/>
    </source>
</evidence>
<evidence type="ECO:0000256" key="13">
    <source>
        <dbReference type="SAM" id="MobiDB-lite"/>
    </source>
</evidence>
<evidence type="ECO:0000256" key="11">
    <source>
        <dbReference type="ARBA" id="ARBA00023163"/>
    </source>
</evidence>
<dbReference type="Gene3D" id="1.10.287.30">
    <property type="entry name" value="E2 (early) protein, N terminal domain, subdomain 1"/>
    <property type="match status" value="1"/>
</dbReference>
<evidence type="ECO:0000256" key="6">
    <source>
        <dbReference type="ARBA" id="ARBA00022562"/>
    </source>
</evidence>